<dbReference type="InterPro" id="IPR037523">
    <property type="entry name" value="VOC_core"/>
</dbReference>
<dbReference type="Gene3D" id="3.10.180.10">
    <property type="entry name" value="2,3-Dihydroxybiphenyl 1,2-Dioxygenase, domain 1"/>
    <property type="match status" value="1"/>
</dbReference>
<dbReference type="InterPro" id="IPR004360">
    <property type="entry name" value="Glyas_Fos-R_dOase_dom"/>
</dbReference>
<evidence type="ECO:0000313" key="3">
    <source>
        <dbReference type="Proteomes" id="UP000030680"/>
    </source>
</evidence>
<dbReference type="Gramene" id="EME30394">
    <property type="protein sequence ID" value="EME30394"/>
    <property type="gene ID" value="Gasu_23010"/>
</dbReference>
<feature type="domain" description="VOC" evidence="1">
    <location>
        <begin position="36"/>
        <end position="167"/>
    </location>
</feature>
<proteinExistence type="predicted"/>
<dbReference type="EMBL" id="KB454500">
    <property type="protein sequence ID" value="EME30394.1"/>
    <property type="molecule type" value="Genomic_DNA"/>
</dbReference>
<dbReference type="RefSeq" id="XP_005706914.1">
    <property type="nucleotide sequence ID" value="XM_005706857.1"/>
</dbReference>
<dbReference type="SUPFAM" id="SSF54593">
    <property type="entry name" value="Glyoxalase/Bleomycin resistance protein/Dihydroxybiphenyl dioxygenase"/>
    <property type="match status" value="1"/>
</dbReference>
<dbReference type="GeneID" id="17089127"/>
<evidence type="ECO:0000313" key="2">
    <source>
        <dbReference type="EMBL" id="EME30394.1"/>
    </source>
</evidence>
<reference evidence="3" key="1">
    <citation type="journal article" date="2013" name="Science">
        <title>Gene transfer from bacteria and archaea facilitated evolution of an extremophilic eukaryote.</title>
        <authorList>
            <person name="Schonknecht G."/>
            <person name="Chen W.H."/>
            <person name="Ternes C.M."/>
            <person name="Barbier G.G."/>
            <person name="Shrestha R.P."/>
            <person name="Stanke M."/>
            <person name="Brautigam A."/>
            <person name="Baker B.J."/>
            <person name="Banfield J.F."/>
            <person name="Garavito R.M."/>
            <person name="Carr K."/>
            <person name="Wilkerson C."/>
            <person name="Rensing S.A."/>
            <person name="Gagneul D."/>
            <person name="Dickenson N.E."/>
            <person name="Oesterhelt C."/>
            <person name="Lercher M.J."/>
            <person name="Weber A.P."/>
        </authorList>
    </citation>
    <scope>NUCLEOTIDE SEQUENCE [LARGE SCALE GENOMIC DNA]</scope>
    <source>
        <strain evidence="3">074W</strain>
    </source>
</reference>
<gene>
    <name evidence="2" type="ORF">Gasu_23010</name>
</gene>
<dbReference type="Proteomes" id="UP000030680">
    <property type="component" value="Unassembled WGS sequence"/>
</dbReference>
<dbReference type="OMA" id="NIFEARH"/>
<dbReference type="KEGG" id="gsl:Gasu_23010"/>
<dbReference type="PROSITE" id="PS51819">
    <property type="entry name" value="VOC"/>
    <property type="match status" value="1"/>
</dbReference>
<sequence length="169" mass="19550">MLFLFYFQNGIKSSTSNPIWKANKCCKHSTLSMKATFDHIVINAFDVEVLLRFYSDLLEFPCVRLTEWRQGKVPFPSVRLNDETIIDLFPAKLWKGENTVVRDSTTLNVNHFCITLAKVDWDYLVKKLAQHNIHPESGSKVLFGAKGNGTSIYIRDPENNLVELRYYED</sequence>
<evidence type="ECO:0000259" key="1">
    <source>
        <dbReference type="PROSITE" id="PS51819"/>
    </source>
</evidence>
<dbReference type="OrthoDB" id="5371818at2759"/>
<dbReference type="InterPro" id="IPR029068">
    <property type="entry name" value="Glyas_Bleomycin-R_OHBP_Dase"/>
</dbReference>
<dbReference type="AlphaFoldDB" id="M2Y3K8"/>
<protein>
    <submittedName>
        <fullName evidence="2">Glyoxalase family protein</fullName>
    </submittedName>
</protein>
<organism evidence="2 3">
    <name type="scientific">Galdieria sulphuraria</name>
    <name type="common">Red alga</name>
    <dbReference type="NCBI Taxonomy" id="130081"/>
    <lineage>
        <taxon>Eukaryota</taxon>
        <taxon>Rhodophyta</taxon>
        <taxon>Bangiophyceae</taxon>
        <taxon>Galdieriales</taxon>
        <taxon>Galdieriaceae</taxon>
        <taxon>Galdieria</taxon>
    </lineage>
</organism>
<name>M2Y3K8_GALSU</name>
<dbReference type="Pfam" id="PF00903">
    <property type="entry name" value="Glyoxalase"/>
    <property type="match status" value="1"/>
</dbReference>
<accession>M2Y3K8</accession>
<keyword evidence="3" id="KW-1185">Reference proteome</keyword>